<dbReference type="PROSITE" id="PS51918">
    <property type="entry name" value="RADICAL_SAM"/>
    <property type="match status" value="1"/>
</dbReference>
<feature type="domain" description="Radical SAM core" evidence="14">
    <location>
        <begin position="13"/>
        <end position="170"/>
    </location>
</feature>
<dbReference type="GO" id="GO:0051539">
    <property type="term" value="F:4 iron, 4 sulfur cluster binding"/>
    <property type="evidence" value="ECO:0007669"/>
    <property type="project" value="UniProtKB-KW"/>
</dbReference>
<dbReference type="GO" id="GO:0004748">
    <property type="term" value="F:ribonucleoside-diphosphate reductase activity, thioredoxin disulfide as acceptor"/>
    <property type="evidence" value="ECO:0007669"/>
    <property type="project" value="TreeGrafter"/>
</dbReference>
<evidence type="ECO:0000256" key="5">
    <source>
        <dbReference type="ARBA" id="ARBA00014281"/>
    </source>
</evidence>
<keyword evidence="7" id="KW-0949">S-adenosyl-L-methionine</keyword>
<dbReference type="PANTHER" id="PTHR30352">
    <property type="entry name" value="PYRUVATE FORMATE-LYASE-ACTIVATING ENZYME"/>
    <property type="match status" value="1"/>
</dbReference>
<keyword evidence="11" id="KW-0411">Iron-sulfur</keyword>
<dbReference type="PROSITE" id="PS01087">
    <property type="entry name" value="RADICAL_ACTIVATING"/>
    <property type="match status" value="1"/>
</dbReference>
<evidence type="ECO:0000256" key="10">
    <source>
        <dbReference type="ARBA" id="ARBA00023004"/>
    </source>
</evidence>
<evidence type="ECO:0000256" key="12">
    <source>
        <dbReference type="ARBA" id="ARBA00047365"/>
    </source>
</evidence>
<evidence type="ECO:0000256" key="11">
    <source>
        <dbReference type="ARBA" id="ARBA00023014"/>
    </source>
</evidence>
<keyword evidence="9 13" id="KW-0560">Oxidoreductase</keyword>
<name>A0A9D2KL26_9BACT</name>
<dbReference type="InterPro" id="IPR058240">
    <property type="entry name" value="rSAM_sf"/>
</dbReference>
<dbReference type="SFLD" id="SFLDG01066">
    <property type="entry name" value="organic_radical-activating_enz"/>
    <property type="match status" value="1"/>
</dbReference>
<dbReference type="InterPro" id="IPR007197">
    <property type="entry name" value="rSAM"/>
</dbReference>
<dbReference type="SFLD" id="SFLDG01063">
    <property type="entry name" value="activating_enzymes__group_1"/>
    <property type="match status" value="1"/>
</dbReference>
<dbReference type="EMBL" id="DXAN01000032">
    <property type="protein sequence ID" value="HJA09494.1"/>
    <property type="molecule type" value="Genomic_DNA"/>
</dbReference>
<dbReference type="InterPro" id="IPR013785">
    <property type="entry name" value="Aldolase_TIM"/>
</dbReference>
<dbReference type="InterPro" id="IPR012837">
    <property type="entry name" value="NrdG"/>
</dbReference>
<dbReference type="GO" id="GO:0043365">
    <property type="term" value="F:[formate-C-acetyltransferase]-activating enzyme activity"/>
    <property type="evidence" value="ECO:0007669"/>
    <property type="project" value="InterPro"/>
</dbReference>
<dbReference type="SFLD" id="SFLDF00299">
    <property type="entry name" value="anaerobic_ribonucleoside-triph"/>
    <property type="match status" value="1"/>
</dbReference>
<evidence type="ECO:0000256" key="3">
    <source>
        <dbReference type="ARBA" id="ARBA00009777"/>
    </source>
</evidence>
<evidence type="ECO:0000259" key="14">
    <source>
        <dbReference type="PROSITE" id="PS51918"/>
    </source>
</evidence>
<evidence type="ECO:0000256" key="4">
    <source>
        <dbReference type="ARBA" id="ARBA00011245"/>
    </source>
</evidence>
<dbReference type="PANTHER" id="PTHR30352:SF2">
    <property type="entry name" value="ANAEROBIC RIBONUCLEOSIDE-TRIPHOSPHATE REDUCTASE-ACTIVATING PROTEIN"/>
    <property type="match status" value="1"/>
</dbReference>
<reference evidence="15" key="2">
    <citation type="submission" date="2021-04" db="EMBL/GenBank/DDBJ databases">
        <authorList>
            <person name="Gilroy R."/>
        </authorList>
    </citation>
    <scope>NUCLEOTIDE SEQUENCE</scope>
    <source>
        <strain evidence="15">CHK186-16707</strain>
    </source>
</reference>
<dbReference type="SFLD" id="SFLDS00029">
    <property type="entry name" value="Radical_SAM"/>
    <property type="match status" value="1"/>
</dbReference>
<evidence type="ECO:0000256" key="1">
    <source>
        <dbReference type="ARBA" id="ARBA00001966"/>
    </source>
</evidence>
<evidence type="ECO:0000256" key="7">
    <source>
        <dbReference type="ARBA" id="ARBA00022691"/>
    </source>
</evidence>
<comment type="subunit">
    <text evidence="4">Monomer.</text>
</comment>
<evidence type="ECO:0000256" key="9">
    <source>
        <dbReference type="ARBA" id="ARBA00023002"/>
    </source>
</evidence>
<dbReference type="EC" id="1.97.1.-" evidence="13"/>
<dbReference type="NCBIfam" id="TIGR02491">
    <property type="entry name" value="NrdG"/>
    <property type="match status" value="1"/>
</dbReference>
<protein>
    <recommendedName>
        <fullName evidence="5 13">Anaerobic ribonucleoside-triphosphate reductase-activating protein</fullName>
        <ecNumber evidence="13">1.97.1.-</ecNumber>
    </recommendedName>
</protein>
<dbReference type="Proteomes" id="UP000824225">
    <property type="component" value="Unassembled WGS sequence"/>
</dbReference>
<sequence>MVRVAGRIAESIVDGPGLRYVLFTQGCPHRCPGCHNPDTHDFGGGTPVVLRDILADIRRNPLLRGVTFSGGEPFCQSEALIPLAAALKSLGYHLMAYTGYVWEDLARDSAASRLLPFLDMLVDGPFVAARRSLELRFRGSSNQRILDVPAGLRAGRPVLHALHGPVNTVL</sequence>
<organism evidence="15 16">
    <name type="scientific">Candidatus Mailhella merdigallinarum</name>
    <dbReference type="NCBI Taxonomy" id="2838658"/>
    <lineage>
        <taxon>Bacteria</taxon>
        <taxon>Pseudomonadati</taxon>
        <taxon>Thermodesulfobacteriota</taxon>
        <taxon>Desulfovibrionia</taxon>
        <taxon>Desulfovibrionales</taxon>
        <taxon>Desulfovibrionaceae</taxon>
        <taxon>Mailhella</taxon>
    </lineage>
</organism>
<evidence type="ECO:0000256" key="13">
    <source>
        <dbReference type="PIRNR" id="PIRNR000368"/>
    </source>
</evidence>
<gene>
    <name evidence="15" type="primary">nrdG</name>
    <name evidence="15" type="ORF">H9962_09970</name>
</gene>
<comment type="cofactor">
    <cofactor evidence="1">
        <name>[4Fe-4S] cluster</name>
        <dbReference type="ChEBI" id="CHEBI:49883"/>
    </cofactor>
</comment>
<comment type="catalytic activity">
    <reaction evidence="12">
        <text>glycyl-[protein] + reduced [flavodoxin] + S-adenosyl-L-methionine = glycin-2-yl radical-[protein] + semiquinone [flavodoxin] + 5'-deoxyadenosine + L-methionine + H(+)</text>
        <dbReference type="Rhea" id="RHEA:61976"/>
        <dbReference type="Rhea" id="RHEA-COMP:10622"/>
        <dbReference type="Rhea" id="RHEA-COMP:14480"/>
        <dbReference type="Rhea" id="RHEA-COMP:15993"/>
        <dbReference type="Rhea" id="RHEA-COMP:15994"/>
        <dbReference type="ChEBI" id="CHEBI:15378"/>
        <dbReference type="ChEBI" id="CHEBI:17319"/>
        <dbReference type="ChEBI" id="CHEBI:29947"/>
        <dbReference type="ChEBI" id="CHEBI:32722"/>
        <dbReference type="ChEBI" id="CHEBI:57618"/>
        <dbReference type="ChEBI" id="CHEBI:57844"/>
        <dbReference type="ChEBI" id="CHEBI:59789"/>
        <dbReference type="ChEBI" id="CHEBI:140311"/>
    </reaction>
</comment>
<keyword evidence="6" id="KW-0004">4Fe-4S</keyword>
<dbReference type="SUPFAM" id="SSF102114">
    <property type="entry name" value="Radical SAM enzymes"/>
    <property type="match status" value="1"/>
</dbReference>
<keyword evidence="8" id="KW-0479">Metal-binding</keyword>
<evidence type="ECO:0000313" key="16">
    <source>
        <dbReference type="Proteomes" id="UP000824225"/>
    </source>
</evidence>
<dbReference type="InterPro" id="IPR001989">
    <property type="entry name" value="Radical_activat_CS"/>
</dbReference>
<dbReference type="Pfam" id="PF13353">
    <property type="entry name" value="Fer4_12"/>
    <property type="match status" value="1"/>
</dbReference>
<evidence type="ECO:0000256" key="6">
    <source>
        <dbReference type="ARBA" id="ARBA00022485"/>
    </source>
</evidence>
<dbReference type="GO" id="GO:0046872">
    <property type="term" value="F:metal ion binding"/>
    <property type="evidence" value="ECO:0007669"/>
    <property type="project" value="UniProtKB-KW"/>
</dbReference>
<reference evidence="15" key="1">
    <citation type="journal article" date="2021" name="PeerJ">
        <title>Extensive microbial diversity within the chicken gut microbiome revealed by metagenomics and culture.</title>
        <authorList>
            <person name="Gilroy R."/>
            <person name="Ravi A."/>
            <person name="Getino M."/>
            <person name="Pursley I."/>
            <person name="Horton D.L."/>
            <person name="Alikhan N.F."/>
            <person name="Baker D."/>
            <person name="Gharbi K."/>
            <person name="Hall N."/>
            <person name="Watson M."/>
            <person name="Adriaenssens E.M."/>
            <person name="Foster-Nyarko E."/>
            <person name="Jarju S."/>
            <person name="Secka A."/>
            <person name="Antonio M."/>
            <person name="Oren A."/>
            <person name="Chaudhuri R.R."/>
            <person name="La Ragione R."/>
            <person name="Hildebrand F."/>
            <person name="Pallen M.J."/>
        </authorList>
    </citation>
    <scope>NUCLEOTIDE SEQUENCE</scope>
    <source>
        <strain evidence="15">CHK186-16707</strain>
    </source>
</reference>
<dbReference type="PIRSF" id="PIRSF000368">
    <property type="entry name" value="NrdG"/>
    <property type="match status" value="1"/>
</dbReference>
<comment type="caution">
    <text evidence="15">The sequence shown here is derived from an EMBL/GenBank/DDBJ whole genome shotgun (WGS) entry which is preliminary data.</text>
</comment>
<proteinExistence type="inferred from homology"/>
<evidence type="ECO:0000256" key="2">
    <source>
        <dbReference type="ARBA" id="ARBA00003852"/>
    </source>
</evidence>
<comment type="similarity">
    <text evidence="3 13">Belongs to the organic radical-activating enzymes family.</text>
</comment>
<dbReference type="Gene3D" id="3.20.20.70">
    <property type="entry name" value="Aldolase class I"/>
    <property type="match status" value="1"/>
</dbReference>
<accession>A0A9D2KL26</accession>
<keyword evidence="10" id="KW-0408">Iron</keyword>
<dbReference type="AlphaFoldDB" id="A0A9D2KL26"/>
<evidence type="ECO:0000256" key="8">
    <source>
        <dbReference type="ARBA" id="ARBA00022723"/>
    </source>
</evidence>
<dbReference type="InterPro" id="IPR034457">
    <property type="entry name" value="Organic_radical-activating"/>
</dbReference>
<dbReference type="CDD" id="cd01335">
    <property type="entry name" value="Radical_SAM"/>
    <property type="match status" value="1"/>
</dbReference>
<evidence type="ECO:0000313" key="15">
    <source>
        <dbReference type="EMBL" id="HJA09494.1"/>
    </source>
</evidence>
<comment type="function">
    <text evidence="2 13">Activation of anaerobic ribonucleoside-triphosphate reductase under anaerobic conditions by generation of an organic free radical, using S-adenosylmethionine and reduced flavodoxin as cosubstrates to produce 5'-deoxy-adenosine.</text>
</comment>